<dbReference type="AlphaFoldDB" id="A0A2S4LVC0"/>
<dbReference type="InterPro" id="IPR036291">
    <property type="entry name" value="NAD(P)-bd_dom_sf"/>
</dbReference>
<protein>
    <submittedName>
        <fullName evidence="2">Ornithine cyclodeaminase</fullName>
    </submittedName>
</protein>
<dbReference type="Gene3D" id="3.40.50.720">
    <property type="entry name" value="NAD(P)-binding Rossmann-like Domain"/>
    <property type="match status" value="1"/>
</dbReference>
<dbReference type="InterPro" id="IPR023401">
    <property type="entry name" value="ODC_N"/>
</dbReference>
<evidence type="ECO:0000313" key="2">
    <source>
        <dbReference type="EMBL" id="POR46397.1"/>
    </source>
</evidence>
<name>A0A2S4LVC0_9HYPH</name>
<gene>
    <name evidence="2" type="ORF">CYD53_12554</name>
</gene>
<keyword evidence="3" id="KW-1185">Reference proteome</keyword>
<dbReference type="PANTHER" id="PTHR13812:SF19">
    <property type="entry name" value="KETIMINE REDUCTASE MU-CRYSTALLIN"/>
    <property type="match status" value="1"/>
</dbReference>
<dbReference type="PANTHER" id="PTHR13812">
    <property type="entry name" value="KETIMINE REDUCTASE MU-CRYSTALLIN"/>
    <property type="match status" value="1"/>
</dbReference>
<dbReference type="Pfam" id="PF02423">
    <property type="entry name" value="OCD_Mu_crystall"/>
    <property type="match status" value="1"/>
</dbReference>
<dbReference type="SUPFAM" id="SSF51735">
    <property type="entry name" value="NAD(P)-binding Rossmann-fold domains"/>
    <property type="match status" value="1"/>
</dbReference>
<dbReference type="EMBL" id="PQFZ01000025">
    <property type="protein sequence ID" value="POR46397.1"/>
    <property type="molecule type" value="Genomic_DNA"/>
</dbReference>
<evidence type="ECO:0000256" key="1">
    <source>
        <dbReference type="ARBA" id="ARBA00008903"/>
    </source>
</evidence>
<organism evidence="2 3">
    <name type="scientific">Bosea psychrotolerans</name>
    <dbReference type="NCBI Taxonomy" id="1871628"/>
    <lineage>
        <taxon>Bacteria</taxon>
        <taxon>Pseudomonadati</taxon>
        <taxon>Pseudomonadota</taxon>
        <taxon>Alphaproteobacteria</taxon>
        <taxon>Hyphomicrobiales</taxon>
        <taxon>Boseaceae</taxon>
        <taxon>Bosea</taxon>
    </lineage>
</organism>
<dbReference type="InterPro" id="IPR003462">
    <property type="entry name" value="ODC_Mu_crystall"/>
</dbReference>
<comment type="caution">
    <text evidence="2">The sequence shown here is derived from an EMBL/GenBank/DDBJ whole genome shotgun (WGS) entry which is preliminary data.</text>
</comment>
<dbReference type="GO" id="GO:0005737">
    <property type="term" value="C:cytoplasm"/>
    <property type="evidence" value="ECO:0007669"/>
    <property type="project" value="TreeGrafter"/>
</dbReference>
<comment type="similarity">
    <text evidence="1">Belongs to the ornithine cyclodeaminase/mu-crystallin family.</text>
</comment>
<dbReference type="RefSeq" id="WP_103721122.1">
    <property type="nucleotide sequence ID" value="NZ_PQFZ01000025.1"/>
</dbReference>
<sequence length="336" mass="35298">MSFAGTSLPVLDRAAVIAAGGADFGLALADVRDAFALLRAGEAEMPAETSVALGSPDVPGRAYALPASLGGRFQAAGVKWTAHRPALGDGQPMIASSTIVNDRRSGLPLGIVESALLTAMRTAAVSGLALESLMPVPLRSAAVLGAGFHARTHLEMLAALHPGLERVLIWNRTRSRAEALAAWNWPFPVEVAESAEEAARCDAVLTCTNAKEPILDADALTPGRLVVQVGYHEVSFQAIDKADHVVVDLWGEFRLKSAKSLFQMHRAGRFPEVRVAADLGTVLAGGFAPKPGSLVYLSSFGLNIFDIALAARVIAGAGATNSAPTTHQDRSDWPWL</sequence>
<reference evidence="2 3" key="1">
    <citation type="submission" date="2018-01" db="EMBL/GenBank/DDBJ databases">
        <title>Genomic Encyclopedia of Type Strains, Phase III (KMG-III): the genomes of soil and plant-associated and newly described type strains.</title>
        <authorList>
            <person name="Whitman W."/>
        </authorList>
    </citation>
    <scope>NUCLEOTIDE SEQUENCE [LARGE SCALE GENOMIC DNA]</scope>
    <source>
        <strain evidence="2 3">1131</strain>
    </source>
</reference>
<accession>A0A2S4LVC0</accession>
<evidence type="ECO:0000313" key="3">
    <source>
        <dbReference type="Proteomes" id="UP000236919"/>
    </source>
</evidence>
<dbReference type="PIRSF" id="PIRSF001439">
    <property type="entry name" value="CryM"/>
    <property type="match status" value="1"/>
</dbReference>
<dbReference type="Proteomes" id="UP000236919">
    <property type="component" value="Unassembled WGS sequence"/>
</dbReference>
<dbReference type="Gene3D" id="3.30.1780.10">
    <property type="entry name" value="ornithine cyclodeaminase, domain 1"/>
    <property type="match status" value="1"/>
</dbReference>
<dbReference type="OrthoDB" id="9785971at2"/>
<proteinExistence type="inferred from homology"/>